<keyword evidence="1" id="KW-1133">Transmembrane helix</keyword>
<sequence>MDDKIQKTENQETLIGDKFINWGIFLIVLGPIIGVLSIFVSSAFVGKLISTDGGVEALMMLGGISTVGLGISLVIVGCTKNIIQKITK</sequence>
<name>A0ABS1T9Q0_9CLOT</name>
<dbReference type="Proteomes" id="UP000632377">
    <property type="component" value="Unassembled WGS sequence"/>
</dbReference>
<feature type="transmembrane region" description="Helical" evidence="1">
    <location>
        <begin position="57"/>
        <end position="78"/>
    </location>
</feature>
<comment type="caution">
    <text evidence="2">The sequence shown here is derived from an EMBL/GenBank/DDBJ whole genome shotgun (WGS) entry which is preliminary data.</text>
</comment>
<organism evidence="2 3">
    <name type="scientific">Clostridium rhizosphaerae</name>
    <dbReference type="NCBI Taxonomy" id="2803861"/>
    <lineage>
        <taxon>Bacteria</taxon>
        <taxon>Bacillati</taxon>
        <taxon>Bacillota</taxon>
        <taxon>Clostridia</taxon>
        <taxon>Eubacteriales</taxon>
        <taxon>Clostridiaceae</taxon>
        <taxon>Clostridium</taxon>
    </lineage>
</organism>
<keyword evidence="1" id="KW-0812">Transmembrane</keyword>
<gene>
    <name evidence="2" type="ORF">JK636_04800</name>
</gene>
<evidence type="ECO:0000313" key="2">
    <source>
        <dbReference type="EMBL" id="MBL4935074.1"/>
    </source>
</evidence>
<evidence type="ECO:0000256" key="1">
    <source>
        <dbReference type="SAM" id="Phobius"/>
    </source>
</evidence>
<dbReference type="RefSeq" id="WP_202747693.1">
    <property type="nucleotide sequence ID" value="NZ_JAESWC010000002.1"/>
</dbReference>
<protein>
    <submittedName>
        <fullName evidence="2">Uncharacterized protein</fullName>
    </submittedName>
</protein>
<proteinExistence type="predicted"/>
<feature type="transmembrane region" description="Helical" evidence="1">
    <location>
        <begin position="20"/>
        <end position="45"/>
    </location>
</feature>
<reference evidence="2 3" key="1">
    <citation type="submission" date="2021-01" db="EMBL/GenBank/DDBJ databases">
        <title>Genome public.</title>
        <authorList>
            <person name="Liu C."/>
            <person name="Sun Q."/>
        </authorList>
    </citation>
    <scope>NUCLEOTIDE SEQUENCE [LARGE SCALE GENOMIC DNA]</scope>
    <source>
        <strain evidence="2 3">YIM B02515</strain>
    </source>
</reference>
<keyword evidence="3" id="KW-1185">Reference proteome</keyword>
<accession>A0ABS1T9Q0</accession>
<dbReference type="EMBL" id="JAESWC010000002">
    <property type="protein sequence ID" value="MBL4935074.1"/>
    <property type="molecule type" value="Genomic_DNA"/>
</dbReference>
<evidence type="ECO:0000313" key="3">
    <source>
        <dbReference type="Proteomes" id="UP000632377"/>
    </source>
</evidence>
<keyword evidence="1" id="KW-0472">Membrane</keyword>